<proteinExistence type="predicted"/>
<evidence type="ECO:0000313" key="2">
    <source>
        <dbReference type="EMBL" id="PSK91291.1"/>
    </source>
</evidence>
<feature type="compositionally biased region" description="Basic and acidic residues" evidence="1">
    <location>
        <begin position="54"/>
        <end position="69"/>
    </location>
</feature>
<protein>
    <submittedName>
        <fullName evidence="2">Uncharacterized protein</fullName>
    </submittedName>
</protein>
<feature type="region of interest" description="Disordered" evidence="1">
    <location>
        <begin position="1"/>
        <end position="22"/>
    </location>
</feature>
<reference evidence="2 3" key="1">
    <citation type="submission" date="2018-03" db="EMBL/GenBank/DDBJ databases">
        <title>Genomic Encyclopedia of Archaeal and Bacterial Type Strains, Phase II (KMG-II): from individual species to whole genera.</title>
        <authorList>
            <person name="Goeker M."/>
        </authorList>
    </citation>
    <scope>NUCLEOTIDE SEQUENCE [LARGE SCALE GENOMIC DNA]</scope>
    <source>
        <strain evidence="2 3">DSM 45312</strain>
    </source>
</reference>
<dbReference type="Proteomes" id="UP000240542">
    <property type="component" value="Unassembled WGS sequence"/>
</dbReference>
<evidence type="ECO:0000256" key="1">
    <source>
        <dbReference type="SAM" id="MobiDB-lite"/>
    </source>
</evidence>
<dbReference type="AlphaFoldDB" id="A0A2P8D260"/>
<evidence type="ECO:0000313" key="3">
    <source>
        <dbReference type="Proteomes" id="UP000240542"/>
    </source>
</evidence>
<sequence length="81" mass="9257">MRDVHGESGTANSAQRRGSDLLYAPVEGKLHFMDPKKPDLDELVREELGDEPSQEAKDYARELYEKYRLPDPQTPAPREDT</sequence>
<keyword evidence="3" id="KW-1185">Reference proteome</keyword>
<accession>A0A2P8D260</accession>
<dbReference type="EMBL" id="PYGA01000020">
    <property type="protein sequence ID" value="PSK91291.1"/>
    <property type="molecule type" value="Genomic_DNA"/>
</dbReference>
<name>A0A2P8D260_9ACTN</name>
<feature type="region of interest" description="Disordered" evidence="1">
    <location>
        <begin position="46"/>
        <end position="81"/>
    </location>
</feature>
<gene>
    <name evidence="2" type="ORF">CLV63_12017</name>
</gene>
<comment type="caution">
    <text evidence="2">The sequence shown here is derived from an EMBL/GenBank/DDBJ whole genome shotgun (WGS) entry which is preliminary data.</text>
</comment>
<organism evidence="2 3">
    <name type="scientific">Murinocardiopsis flavida</name>
    <dbReference type="NCBI Taxonomy" id="645275"/>
    <lineage>
        <taxon>Bacteria</taxon>
        <taxon>Bacillati</taxon>
        <taxon>Actinomycetota</taxon>
        <taxon>Actinomycetes</taxon>
        <taxon>Streptosporangiales</taxon>
        <taxon>Nocardiopsidaceae</taxon>
        <taxon>Murinocardiopsis</taxon>
    </lineage>
</organism>